<evidence type="ECO:0000256" key="1">
    <source>
        <dbReference type="ARBA" id="ARBA00004651"/>
    </source>
</evidence>
<evidence type="ECO:0000256" key="3">
    <source>
        <dbReference type="ARBA" id="ARBA00022475"/>
    </source>
</evidence>
<dbReference type="InterPro" id="IPR007353">
    <property type="entry name" value="DUF421"/>
</dbReference>
<proteinExistence type="inferred from homology"/>
<name>A0A4Z0GQC5_9BACL</name>
<sequence>MHFLQIAIELIVGFAALFLLTKILGKATLSQVTAFDFISAIVLGEFVGNALYDKDTGLGSILFAIALWGLLIYVVEWCTQKFRGTRSFLEGKPSVVIRNGHLDREQMKKEKLDLNMLQNLLRQKDVFSVREVAYAILETDGTISVLKKNKYANPTNEELQQPQKPVYLPVTLILDGEVDWENLKKAGLNEEWLQNELRKHHIDHAKDIFYCEWKKDEGVYLEKMKKESS</sequence>
<dbReference type="OrthoDB" id="1076133at2"/>
<organism evidence="10 11">
    <name type="scientific">Sporolactobacillus shoreae</name>
    <dbReference type="NCBI Taxonomy" id="1465501"/>
    <lineage>
        <taxon>Bacteria</taxon>
        <taxon>Bacillati</taxon>
        <taxon>Bacillota</taxon>
        <taxon>Bacilli</taxon>
        <taxon>Bacillales</taxon>
        <taxon>Sporolactobacillaceae</taxon>
        <taxon>Sporolactobacillus</taxon>
    </lineage>
</organism>
<dbReference type="EMBL" id="SRJD01000003">
    <property type="protein sequence ID" value="TGA99474.1"/>
    <property type="molecule type" value="Genomic_DNA"/>
</dbReference>
<keyword evidence="5 7" id="KW-1133">Transmembrane helix</keyword>
<dbReference type="RefSeq" id="WP_135347497.1">
    <property type="nucleotide sequence ID" value="NZ_SRJD01000003.1"/>
</dbReference>
<dbReference type="Pfam" id="PF04239">
    <property type="entry name" value="DUF421"/>
    <property type="match status" value="1"/>
</dbReference>
<evidence type="ECO:0000313" key="11">
    <source>
        <dbReference type="Proteomes" id="UP000298347"/>
    </source>
</evidence>
<evidence type="ECO:0000256" key="4">
    <source>
        <dbReference type="ARBA" id="ARBA00022692"/>
    </source>
</evidence>
<dbReference type="GO" id="GO:0005886">
    <property type="term" value="C:plasma membrane"/>
    <property type="evidence" value="ECO:0007669"/>
    <property type="project" value="UniProtKB-SubCell"/>
</dbReference>
<evidence type="ECO:0000256" key="6">
    <source>
        <dbReference type="ARBA" id="ARBA00023136"/>
    </source>
</evidence>
<keyword evidence="3" id="KW-1003">Cell membrane</keyword>
<keyword evidence="4 7" id="KW-0812">Transmembrane</keyword>
<dbReference type="Gene3D" id="3.30.240.20">
    <property type="entry name" value="bsu07140 like domains"/>
    <property type="match status" value="2"/>
</dbReference>
<comment type="caution">
    <text evidence="10">The sequence shown here is derived from an EMBL/GenBank/DDBJ whole genome shotgun (WGS) entry which is preliminary data.</text>
</comment>
<accession>A0A4Z0GQC5</accession>
<protein>
    <submittedName>
        <fullName evidence="10">DUF421 domain-containing protein</fullName>
    </submittedName>
</protein>
<dbReference type="PANTHER" id="PTHR34582">
    <property type="entry name" value="UPF0702 TRANSMEMBRANE PROTEIN YCAP"/>
    <property type="match status" value="1"/>
</dbReference>
<evidence type="ECO:0000313" key="10">
    <source>
        <dbReference type="EMBL" id="TGA99474.1"/>
    </source>
</evidence>
<dbReference type="InterPro" id="IPR023090">
    <property type="entry name" value="UPF0702_alpha/beta_dom_sf"/>
</dbReference>
<evidence type="ECO:0000256" key="7">
    <source>
        <dbReference type="SAM" id="Phobius"/>
    </source>
</evidence>
<dbReference type="PANTHER" id="PTHR34582:SF5">
    <property type="entry name" value="UPF0702 TRANSMEMBRANE PROTEIN YETF"/>
    <property type="match status" value="1"/>
</dbReference>
<feature type="domain" description="YetF-like N-terminal transmembrane" evidence="9">
    <location>
        <begin position="4"/>
        <end position="77"/>
    </location>
</feature>
<feature type="transmembrane region" description="Helical" evidence="7">
    <location>
        <begin position="6"/>
        <end position="25"/>
    </location>
</feature>
<evidence type="ECO:0000256" key="2">
    <source>
        <dbReference type="ARBA" id="ARBA00006448"/>
    </source>
</evidence>
<comment type="similarity">
    <text evidence="2">Belongs to the UPF0702 family.</text>
</comment>
<gene>
    <name evidence="10" type="ORF">E4665_03885</name>
</gene>
<evidence type="ECO:0000259" key="8">
    <source>
        <dbReference type="Pfam" id="PF04239"/>
    </source>
</evidence>
<feature type="domain" description="YetF C-terminal" evidence="8">
    <location>
        <begin position="80"/>
        <end position="214"/>
    </location>
</feature>
<evidence type="ECO:0000259" key="9">
    <source>
        <dbReference type="Pfam" id="PF20730"/>
    </source>
</evidence>
<keyword evidence="6 7" id="KW-0472">Membrane</keyword>
<keyword evidence="11" id="KW-1185">Reference proteome</keyword>
<reference evidence="10 11" key="1">
    <citation type="journal article" date="2015" name="Int. J. Syst. Evol. Microbiol.">
        <title>Sporolactobacillus shoreae sp. nov. and Sporolactobacillus spathodeae sp. nov., two spore-forming lactic acid bacteria isolated from tree barks in Thailand.</title>
        <authorList>
            <person name="Thamacharoensuk T."/>
            <person name="Kitahara M."/>
            <person name="Ohkuma M."/>
            <person name="Thongchul N."/>
            <person name="Tanasupawat S."/>
        </authorList>
    </citation>
    <scope>NUCLEOTIDE SEQUENCE [LARGE SCALE GENOMIC DNA]</scope>
    <source>
        <strain evidence="10 11">BK92</strain>
    </source>
</reference>
<dbReference type="Proteomes" id="UP000298347">
    <property type="component" value="Unassembled WGS sequence"/>
</dbReference>
<evidence type="ECO:0000256" key="5">
    <source>
        <dbReference type="ARBA" id="ARBA00022989"/>
    </source>
</evidence>
<feature type="transmembrane region" description="Helical" evidence="7">
    <location>
        <begin position="58"/>
        <end position="78"/>
    </location>
</feature>
<dbReference type="AlphaFoldDB" id="A0A4Z0GQC5"/>
<dbReference type="InterPro" id="IPR048454">
    <property type="entry name" value="YetF_N"/>
</dbReference>
<dbReference type="Pfam" id="PF20730">
    <property type="entry name" value="YetF_N"/>
    <property type="match status" value="1"/>
</dbReference>
<comment type="subcellular location">
    <subcellularLocation>
        <location evidence="1">Cell membrane</location>
        <topology evidence="1">Multi-pass membrane protein</topology>
    </subcellularLocation>
</comment>